<feature type="compositionally biased region" description="Low complexity" evidence="8">
    <location>
        <begin position="271"/>
        <end position="283"/>
    </location>
</feature>
<accession>Q9DDF7</accession>
<evidence type="ECO:0000256" key="8">
    <source>
        <dbReference type="SAM" id="MobiDB-lite"/>
    </source>
</evidence>
<evidence type="ECO:0000256" key="5">
    <source>
        <dbReference type="ARBA" id="ARBA00023242"/>
    </source>
</evidence>
<evidence type="ECO:0000256" key="4">
    <source>
        <dbReference type="ARBA" id="ARBA00023155"/>
    </source>
</evidence>
<dbReference type="EMBL" id="AY010118">
    <property type="protein sequence ID" value="AAG41497.1"/>
    <property type="molecule type" value="mRNA"/>
</dbReference>
<dbReference type="RefSeq" id="XP_032807530.1">
    <property type="nucleotide sequence ID" value="XM_032951639.1"/>
</dbReference>
<dbReference type="PANTHER" id="PTHR24327:SF81">
    <property type="entry name" value="HOMEOTIC PROTEIN DISTAL-LESS-RELATED"/>
    <property type="match status" value="1"/>
</dbReference>
<comment type="similarity">
    <text evidence="1">Belongs to the distal-less homeobox family.</text>
</comment>
<dbReference type="PRINTS" id="PR00031">
    <property type="entry name" value="HTHREPRESSR"/>
</dbReference>
<dbReference type="PROSITE" id="PS50071">
    <property type="entry name" value="HOMEOBOX_2"/>
    <property type="match status" value="1"/>
</dbReference>
<dbReference type="InterPro" id="IPR020479">
    <property type="entry name" value="HD_metazoa"/>
</dbReference>
<dbReference type="SUPFAM" id="SSF46689">
    <property type="entry name" value="Homeodomain-like"/>
    <property type="match status" value="1"/>
</dbReference>
<proteinExistence type="evidence at transcript level"/>
<dbReference type="FunFam" id="1.10.10.60:FF:000048">
    <property type="entry name" value="Distal-less homeobox 2"/>
    <property type="match status" value="1"/>
</dbReference>
<keyword evidence="4 6" id="KW-0371">Homeobox</keyword>
<reference evidence="10" key="1">
    <citation type="journal article" date="2001" name="Proc. Natl. Acad. Sci. U.S.A.">
        <title>Lamprey Dlx genes and early vertebrate evolution.</title>
        <authorList>
            <person name="Neidert A.H."/>
            <person name="Virupannavar V."/>
            <person name="Hooker G.W."/>
            <person name="Langeland J.A."/>
        </authorList>
    </citation>
    <scope>NUCLEOTIDE SEQUENCE</scope>
</reference>
<dbReference type="PROSITE" id="PS00027">
    <property type="entry name" value="HOMEOBOX_1"/>
    <property type="match status" value="1"/>
</dbReference>
<dbReference type="InterPro" id="IPR001356">
    <property type="entry name" value="HD"/>
</dbReference>
<feature type="compositionally biased region" description="Polar residues" evidence="8">
    <location>
        <begin position="256"/>
        <end position="270"/>
    </location>
</feature>
<protein>
    <submittedName>
        <fullName evidence="12">Homeobox protein DLX-5</fullName>
    </submittedName>
    <submittedName>
        <fullName evidence="10">Homeodomain protein DlxC</fullName>
    </submittedName>
</protein>
<dbReference type="Pfam" id="PF00046">
    <property type="entry name" value="Homeodomain"/>
    <property type="match status" value="1"/>
</dbReference>
<evidence type="ECO:0000256" key="2">
    <source>
        <dbReference type="ARBA" id="ARBA00022473"/>
    </source>
</evidence>
<feature type="region of interest" description="Disordered" evidence="8">
    <location>
        <begin position="110"/>
        <end position="131"/>
    </location>
</feature>
<dbReference type="InterPro" id="IPR000047">
    <property type="entry name" value="HTH_motif"/>
</dbReference>
<feature type="DNA-binding region" description="Homeobox" evidence="6">
    <location>
        <begin position="141"/>
        <end position="200"/>
    </location>
</feature>
<dbReference type="PANTHER" id="PTHR24327">
    <property type="entry name" value="HOMEOBOX PROTEIN"/>
    <property type="match status" value="1"/>
</dbReference>
<sequence length="342" mass="37669">MTDVFDCGSADLRPDFMKREADFYGLHQAHSSPTLPESTSTDSSMSYYPSPPSAYAGYGSYCAPAYGQQQQQPLNHYPYQLPLQGADKSYHQGYHQYGVFGSAYEAYGQSAPPKATEDVDEKEEASRESGVRMVNGKPKKIRKPRTIYSSFQLAALQRRFQQTQYLALPERAELAASLGVTQTQVKIWFQNRRSKFKKIGKHGEMMPTPAQASPASSDPMACDSPPSPGHQLAPSSTTGGPGHLGPASSPWDCPSPANSTALSAVLMQNSQHQHQQQQQQHQQHQQHHQHQQQQQLHAQYPPVGPWFGGHSHLQGPSTYGQQQTPPPLLHAPHIDVSATAAF</sequence>
<dbReference type="GO" id="GO:0005634">
    <property type="term" value="C:nucleus"/>
    <property type="evidence" value="ECO:0007669"/>
    <property type="project" value="UniProtKB-SubCell"/>
</dbReference>
<feature type="region of interest" description="Disordered" evidence="8">
    <location>
        <begin position="199"/>
        <end position="342"/>
    </location>
</feature>
<evidence type="ECO:0000256" key="7">
    <source>
        <dbReference type="RuleBase" id="RU000682"/>
    </source>
</evidence>
<name>Q9DDF7_PETMA</name>
<dbReference type="InterPro" id="IPR009057">
    <property type="entry name" value="Homeodomain-like_sf"/>
</dbReference>
<evidence type="ECO:0000313" key="10">
    <source>
        <dbReference type="EMBL" id="AAG41497.1"/>
    </source>
</evidence>
<feature type="compositionally biased region" description="Polar residues" evidence="8">
    <location>
        <begin position="314"/>
        <end position="323"/>
    </location>
</feature>
<dbReference type="Proteomes" id="UP001318040">
    <property type="component" value="Chromosome 10"/>
</dbReference>
<gene>
    <name evidence="10" type="primary">DlxC</name>
    <name evidence="12" type="synonym">LOC103091859</name>
</gene>
<dbReference type="GO" id="GO:0000981">
    <property type="term" value="F:DNA-binding transcription factor activity, RNA polymerase II-specific"/>
    <property type="evidence" value="ECO:0007669"/>
    <property type="project" value="InterPro"/>
</dbReference>
<feature type="domain" description="Homeobox" evidence="9">
    <location>
        <begin position="139"/>
        <end position="199"/>
    </location>
</feature>
<evidence type="ECO:0000313" key="11">
    <source>
        <dbReference type="Proteomes" id="UP001318040"/>
    </source>
</evidence>
<keyword evidence="3 6" id="KW-0238">DNA-binding</keyword>
<evidence type="ECO:0000313" key="12">
    <source>
        <dbReference type="RefSeq" id="XP_032807530.1"/>
    </source>
</evidence>
<keyword evidence="2" id="KW-0217">Developmental protein</keyword>
<dbReference type="CDD" id="cd00086">
    <property type="entry name" value="homeodomain"/>
    <property type="match status" value="1"/>
</dbReference>
<dbReference type="SMART" id="SM00389">
    <property type="entry name" value="HOX"/>
    <property type="match status" value="1"/>
</dbReference>
<dbReference type="GO" id="GO:0000978">
    <property type="term" value="F:RNA polymerase II cis-regulatory region sequence-specific DNA binding"/>
    <property type="evidence" value="ECO:0007669"/>
    <property type="project" value="TreeGrafter"/>
</dbReference>
<dbReference type="Gene3D" id="1.10.10.60">
    <property type="entry name" value="Homeodomain-like"/>
    <property type="match status" value="1"/>
</dbReference>
<dbReference type="InterPro" id="IPR017970">
    <property type="entry name" value="Homeobox_CS"/>
</dbReference>
<dbReference type="PRINTS" id="PR00024">
    <property type="entry name" value="HOMEOBOX"/>
</dbReference>
<dbReference type="OrthoDB" id="6159439at2759"/>
<evidence type="ECO:0000256" key="1">
    <source>
        <dbReference type="ARBA" id="ARBA00007916"/>
    </source>
</evidence>
<dbReference type="AlphaFoldDB" id="Q9DDF7"/>
<organism evidence="10">
    <name type="scientific">Petromyzon marinus</name>
    <name type="common">Sea lamprey</name>
    <dbReference type="NCBI Taxonomy" id="7757"/>
    <lineage>
        <taxon>Eukaryota</taxon>
        <taxon>Metazoa</taxon>
        <taxon>Chordata</taxon>
        <taxon>Craniata</taxon>
        <taxon>Vertebrata</taxon>
        <taxon>Cyclostomata</taxon>
        <taxon>Hyperoartia</taxon>
        <taxon>Petromyzontiformes</taxon>
        <taxon>Petromyzontidae</taxon>
        <taxon>Petromyzon</taxon>
    </lineage>
</organism>
<evidence type="ECO:0000259" key="9">
    <source>
        <dbReference type="PROSITE" id="PS50071"/>
    </source>
</evidence>
<keyword evidence="11" id="KW-1185">Reference proteome</keyword>
<dbReference type="InterPro" id="IPR050460">
    <property type="entry name" value="Distal-less_Homeobox_TF"/>
</dbReference>
<reference evidence="12" key="2">
    <citation type="submission" date="2025-04" db="UniProtKB">
        <authorList>
            <consortium name="RefSeq"/>
        </authorList>
    </citation>
    <scope>IDENTIFICATION</scope>
    <source>
        <tissue evidence="12">Sperm</tissue>
    </source>
</reference>
<keyword evidence="5 6" id="KW-0539">Nucleus</keyword>
<evidence type="ECO:0000256" key="3">
    <source>
        <dbReference type="ARBA" id="ARBA00023125"/>
    </source>
</evidence>
<comment type="subcellular location">
    <subcellularLocation>
        <location evidence="6 7">Nucleus</location>
    </subcellularLocation>
</comment>
<dbReference type="GO" id="GO:0030154">
    <property type="term" value="P:cell differentiation"/>
    <property type="evidence" value="ECO:0007669"/>
    <property type="project" value="TreeGrafter"/>
</dbReference>
<evidence type="ECO:0000256" key="6">
    <source>
        <dbReference type="PROSITE-ProRule" id="PRU00108"/>
    </source>
</evidence>
<dbReference type="KEGG" id="pmrn:103091859"/>